<gene>
    <name evidence="1" type="ORF">DP131_11950</name>
</gene>
<organism evidence="1 2">
    <name type="scientific">Clostridium tetani</name>
    <dbReference type="NCBI Taxonomy" id="1513"/>
    <lineage>
        <taxon>Bacteria</taxon>
        <taxon>Bacillati</taxon>
        <taxon>Bacillota</taxon>
        <taxon>Clostridia</taxon>
        <taxon>Eubacteriales</taxon>
        <taxon>Clostridiaceae</taxon>
        <taxon>Clostridium</taxon>
    </lineage>
</organism>
<name>A0ABY0ELQ6_CLOTA</name>
<protein>
    <submittedName>
        <fullName evidence="1">Uncharacterized protein</fullName>
    </submittedName>
</protein>
<comment type="caution">
    <text evidence="1">The sequence shown here is derived from an EMBL/GenBank/DDBJ whole genome shotgun (WGS) entry which is preliminary data.</text>
</comment>
<dbReference type="Proteomes" id="UP000290273">
    <property type="component" value="Unassembled WGS sequence"/>
</dbReference>
<reference evidence="1 2" key="1">
    <citation type="submission" date="2018-06" db="EMBL/GenBank/DDBJ databases">
        <title>Genome conservation of Clostridium tetani.</title>
        <authorList>
            <person name="Bruggemann H."/>
            <person name="Popoff M.R."/>
        </authorList>
    </citation>
    <scope>NUCLEOTIDE SEQUENCE [LARGE SCALE GENOMIC DNA]</scope>
    <source>
        <strain evidence="1 2">63.05</strain>
    </source>
</reference>
<dbReference type="EMBL" id="QMAU01000049">
    <property type="protein sequence ID" value="RXI52628.1"/>
    <property type="molecule type" value="Genomic_DNA"/>
</dbReference>
<evidence type="ECO:0000313" key="2">
    <source>
        <dbReference type="Proteomes" id="UP000290273"/>
    </source>
</evidence>
<dbReference type="RefSeq" id="WP_039260679.1">
    <property type="nucleotide sequence ID" value="NZ_QMAU01000049.1"/>
</dbReference>
<proteinExistence type="predicted"/>
<accession>A0ABY0ELQ6</accession>
<sequence length="69" mass="8261">MKYFIVSFVIIAVINAFQYIDTSHLETALKNMKWEMKQENNIIIIKPRCIDSLFREKFLLTHIIMITLK</sequence>
<evidence type="ECO:0000313" key="1">
    <source>
        <dbReference type="EMBL" id="RXI52628.1"/>
    </source>
</evidence>